<comment type="caution">
    <text evidence="15">The sequence shown here is derived from an EMBL/GenBank/DDBJ whole genome shotgun (WGS) entry which is preliminary data.</text>
</comment>
<reference evidence="15 16" key="1">
    <citation type="submission" date="2019-06" db="EMBL/GenBank/DDBJ databases">
        <title>Genome of Acinetobacter radioresistens APH1, a phenol degrading strain.</title>
        <authorList>
            <person name="Liu Y."/>
        </authorList>
    </citation>
    <scope>NUCLEOTIDE SEQUENCE [LARGE SCALE GENOMIC DNA]</scope>
    <source>
        <strain evidence="15 16">APH1</strain>
    </source>
</reference>
<evidence type="ECO:0000256" key="11">
    <source>
        <dbReference type="ARBA" id="ARBA00031108"/>
    </source>
</evidence>
<dbReference type="InterPro" id="IPR050500">
    <property type="entry name" value="Phos_Acetyltrans/Butyryltrans"/>
</dbReference>
<sequence>MNTILLIPTGEGVGLTSACLGMIYALDCNGIKAGFLKPFSESFQENDQNRTTSLFEHLFQTSTVEPIAYERVSQLIALEEMDELLEEAVSLHRSIATKHDVIIVEGLLPNHEDQFAGELNAALAQALDAKVILVSTADVQNPRKTAEKIEAHLRQFGGAASERTAGVLFMRTKGLPEEVAQIPVTIDPSLRLSAEIATFTIELQKYNRYLGTADLPIIGLVPFSNTLSVPRTLDIARLIQGEWIHQGEARQRRVLHSSLITSSIEYELNKFVAGELIISASERTDVLLASSLATSHGIPLAGLVLTERQAPNAQILNFCQNAIKQGLPILHTQLTTLETAQRLANLSNEIPVDDTERAEQVTRFVSSHIDLDWLTQQINGNATPRLSPSAFRHELVQKSIAAKKRIVLPEGDEPRTIQAAAICQSRGIAHCILLAKPEAVLEIAKARNIELPDDLEIIDPDTIRSQYISSMVELRKGKINDIQAKEQLQDTVVLGTMMLALDQVDGLVSGAVHTTANTVRPAFQLIKTAPEYSLVSSVFFMLLPDEVYVYGDCAINPDPDAQQLAEIAIQSADSARAFGIDPRIAMISYSTGTSGTGADVDKVREATEIARQRRPDLLIDGPLQYDAASVESVGRQKAPESPVAGRANVFIFPDLNTGNTTYKAVQRAANVVSVGPMLQGLNKPVNDLSRGALVDDIVFTIALTAIQAEQQATV</sequence>
<dbReference type="GO" id="GO:0008959">
    <property type="term" value="F:phosphate acetyltransferase activity"/>
    <property type="evidence" value="ECO:0007669"/>
    <property type="project" value="UniProtKB-EC"/>
</dbReference>
<proteinExistence type="inferred from homology"/>
<dbReference type="InterPro" id="IPR042113">
    <property type="entry name" value="P_AcTrfase_dom1"/>
</dbReference>
<gene>
    <name evidence="15" type="ORF">FHY67_08040</name>
</gene>
<evidence type="ECO:0000313" key="15">
    <source>
        <dbReference type="EMBL" id="TNX92103.1"/>
    </source>
</evidence>
<dbReference type="NCBIfam" id="TIGR00651">
    <property type="entry name" value="pta"/>
    <property type="match status" value="1"/>
</dbReference>
<evidence type="ECO:0000313" key="16">
    <source>
        <dbReference type="Proteomes" id="UP000314285"/>
    </source>
</evidence>
<dbReference type="InterPro" id="IPR004614">
    <property type="entry name" value="P_AcTrfase"/>
</dbReference>
<dbReference type="PIRSF" id="PIRSF006107">
    <property type="entry name" value="PhpActrans_proteobac"/>
    <property type="match status" value="1"/>
</dbReference>
<organism evidence="15 16">
    <name type="scientific">Acinetobacter radioresistens</name>
    <dbReference type="NCBI Taxonomy" id="40216"/>
    <lineage>
        <taxon>Bacteria</taxon>
        <taxon>Pseudomonadati</taxon>
        <taxon>Pseudomonadota</taxon>
        <taxon>Gammaproteobacteria</taxon>
        <taxon>Moraxellales</taxon>
        <taxon>Moraxellaceae</taxon>
        <taxon>Acinetobacter</taxon>
    </lineage>
</organism>
<comment type="subcellular location">
    <subcellularLocation>
        <location evidence="1 12">Cytoplasm</location>
    </subcellularLocation>
</comment>
<dbReference type="InterPro" id="IPR042112">
    <property type="entry name" value="P_AcTrfase_dom2"/>
</dbReference>
<name>A0A2T1J342_ACIRA</name>
<dbReference type="SUPFAM" id="SSF75138">
    <property type="entry name" value="HprK N-terminal domain-like"/>
    <property type="match status" value="1"/>
</dbReference>
<evidence type="ECO:0000256" key="7">
    <source>
        <dbReference type="ARBA" id="ARBA00021528"/>
    </source>
</evidence>
<dbReference type="GO" id="GO:0005737">
    <property type="term" value="C:cytoplasm"/>
    <property type="evidence" value="ECO:0007669"/>
    <property type="project" value="UniProtKB-SubCell"/>
</dbReference>
<dbReference type="GO" id="GO:0006085">
    <property type="term" value="P:acetyl-CoA biosynthetic process"/>
    <property type="evidence" value="ECO:0007669"/>
    <property type="project" value="UniProtKB-UniPathway"/>
</dbReference>
<dbReference type="Pfam" id="PF07085">
    <property type="entry name" value="DRTGG"/>
    <property type="match status" value="1"/>
</dbReference>
<dbReference type="Gene3D" id="3.40.50.10750">
    <property type="entry name" value="Isocitrate/Isopropylmalate dehydrogenase-like"/>
    <property type="match status" value="1"/>
</dbReference>
<evidence type="ECO:0000256" key="1">
    <source>
        <dbReference type="ARBA" id="ARBA00004496"/>
    </source>
</evidence>
<dbReference type="SUPFAM" id="SSF52540">
    <property type="entry name" value="P-loop containing nucleoside triphosphate hydrolases"/>
    <property type="match status" value="1"/>
</dbReference>
<comment type="similarity">
    <text evidence="3 12">In the C-terminal section; belongs to the phosphate acetyltransferase and butyryltransferase family.</text>
</comment>
<feature type="domain" description="DRTGG" evidence="14">
    <location>
        <begin position="234"/>
        <end position="344"/>
    </location>
</feature>
<dbReference type="STRING" id="40216.GCA_001917365_02338"/>
<dbReference type="InterPro" id="IPR027417">
    <property type="entry name" value="P-loop_NTPase"/>
</dbReference>
<dbReference type="UniPathway" id="UPA00340">
    <property type="reaction ID" value="UER00459"/>
</dbReference>
<dbReference type="InterPro" id="IPR028979">
    <property type="entry name" value="Ser_kin/Pase_Hpr-like_N_sf"/>
</dbReference>
<evidence type="ECO:0000259" key="13">
    <source>
        <dbReference type="Pfam" id="PF01515"/>
    </source>
</evidence>
<evidence type="ECO:0000259" key="14">
    <source>
        <dbReference type="Pfam" id="PF07085"/>
    </source>
</evidence>
<evidence type="ECO:0000256" key="4">
    <source>
        <dbReference type="ARBA" id="ARBA00009786"/>
    </source>
</evidence>
<comment type="similarity">
    <text evidence="4 12">In the N-terminal section; belongs to the CobB/CobQ family.</text>
</comment>
<protein>
    <recommendedName>
        <fullName evidence="7 12">Phosphate acetyltransferase</fullName>
        <ecNumber evidence="6 12">2.3.1.8</ecNumber>
    </recommendedName>
    <alternativeName>
        <fullName evidence="11 12">Phosphotransacetylase</fullName>
    </alternativeName>
</protein>
<dbReference type="InterPro" id="IPR010766">
    <property type="entry name" value="DRTGG"/>
</dbReference>
<dbReference type="EC" id="2.3.1.8" evidence="6 12"/>
<dbReference type="Gene3D" id="3.40.50.10950">
    <property type="match status" value="1"/>
</dbReference>
<evidence type="ECO:0000256" key="8">
    <source>
        <dbReference type="ARBA" id="ARBA00022490"/>
    </source>
</evidence>
<evidence type="ECO:0000256" key="12">
    <source>
        <dbReference type="PIRNR" id="PIRNR006107"/>
    </source>
</evidence>
<dbReference type="PANTHER" id="PTHR43356">
    <property type="entry name" value="PHOSPHATE ACETYLTRANSFERASE"/>
    <property type="match status" value="1"/>
</dbReference>
<dbReference type="CDD" id="cd03109">
    <property type="entry name" value="DTBS"/>
    <property type="match status" value="1"/>
</dbReference>
<keyword evidence="8 12" id="KW-0963">Cytoplasm</keyword>
<dbReference type="RefSeq" id="WP_005023366.1">
    <property type="nucleotide sequence ID" value="NZ_CP027365.1"/>
</dbReference>
<evidence type="ECO:0000256" key="9">
    <source>
        <dbReference type="ARBA" id="ARBA00022679"/>
    </source>
</evidence>
<dbReference type="AlphaFoldDB" id="A0A2T1J342"/>
<evidence type="ECO:0000256" key="6">
    <source>
        <dbReference type="ARBA" id="ARBA00012707"/>
    </source>
</evidence>
<accession>A0A2T1J342</accession>
<evidence type="ECO:0000256" key="2">
    <source>
        <dbReference type="ARBA" id="ARBA00004989"/>
    </source>
</evidence>
<dbReference type="NCBIfam" id="NF004167">
    <property type="entry name" value="PRK05632.1"/>
    <property type="match status" value="1"/>
</dbReference>
<dbReference type="PANTHER" id="PTHR43356:SF3">
    <property type="entry name" value="PHOSPHATE ACETYLTRANSFERASE"/>
    <property type="match status" value="1"/>
</dbReference>
<dbReference type="FunFam" id="3.40.50.10750:FF:000001">
    <property type="entry name" value="Phosphate acetyltransferase"/>
    <property type="match status" value="1"/>
</dbReference>
<comment type="function">
    <text evidence="12">Involved in acetate metabolism.</text>
</comment>
<comment type="catalytic activity">
    <reaction evidence="12">
        <text>acetyl-CoA + phosphate = acetyl phosphate + CoA</text>
        <dbReference type="Rhea" id="RHEA:19521"/>
        <dbReference type="ChEBI" id="CHEBI:22191"/>
        <dbReference type="ChEBI" id="CHEBI:43474"/>
        <dbReference type="ChEBI" id="CHEBI:57287"/>
        <dbReference type="ChEBI" id="CHEBI:57288"/>
        <dbReference type="EC" id="2.3.1.8"/>
    </reaction>
</comment>
<dbReference type="Gene3D" id="3.40.50.300">
    <property type="entry name" value="P-loop containing nucleotide triphosphate hydrolases"/>
    <property type="match status" value="1"/>
</dbReference>
<comment type="pathway">
    <text evidence="2 12">Metabolic intermediate biosynthesis; acetyl-CoA biosynthesis; acetyl-CoA from acetate: step 2/2.</text>
</comment>
<dbReference type="Gene3D" id="3.40.1390.20">
    <property type="entry name" value="HprK N-terminal domain-like"/>
    <property type="match status" value="1"/>
</dbReference>
<evidence type="ECO:0000256" key="10">
    <source>
        <dbReference type="ARBA" id="ARBA00023315"/>
    </source>
</evidence>
<evidence type="ECO:0000256" key="3">
    <source>
        <dbReference type="ARBA" id="ARBA00008756"/>
    </source>
</evidence>
<evidence type="ECO:0000256" key="5">
    <source>
        <dbReference type="ARBA" id="ARBA00011643"/>
    </source>
</evidence>
<dbReference type="InterPro" id="IPR016475">
    <property type="entry name" value="P-Actrans_bac"/>
</dbReference>
<dbReference type="SUPFAM" id="SSF53659">
    <property type="entry name" value="Isocitrate/Isopropylmalate dehydrogenase-like"/>
    <property type="match status" value="1"/>
</dbReference>
<keyword evidence="9 12" id="KW-0808">Transferase</keyword>
<comment type="domain">
    <text evidence="12">The N-terminal region seems to be important for proper quaternary structure. The C-terminal region contains the substrate-binding site.</text>
</comment>
<dbReference type="Pfam" id="PF01515">
    <property type="entry name" value="PTA_PTB"/>
    <property type="match status" value="1"/>
</dbReference>
<feature type="domain" description="Phosphate acetyl/butaryl transferase" evidence="13">
    <location>
        <begin position="391"/>
        <end position="705"/>
    </location>
</feature>
<dbReference type="NCBIfam" id="NF007233">
    <property type="entry name" value="PRK09653.1"/>
    <property type="match status" value="1"/>
</dbReference>
<dbReference type="Pfam" id="PF13500">
    <property type="entry name" value="AAA_26"/>
    <property type="match status" value="1"/>
</dbReference>
<dbReference type="Proteomes" id="UP000314285">
    <property type="component" value="Unassembled WGS sequence"/>
</dbReference>
<dbReference type="EMBL" id="VFBM01000005">
    <property type="protein sequence ID" value="TNX92103.1"/>
    <property type="molecule type" value="Genomic_DNA"/>
</dbReference>
<comment type="subunit">
    <text evidence="5">Homohexamer.</text>
</comment>
<keyword evidence="10 12" id="KW-0012">Acyltransferase</keyword>
<dbReference type="InterPro" id="IPR002505">
    <property type="entry name" value="PTA_PTB"/>
</dbReference>